<accession>A0A127VFK4</accession>
<proteinExistence type="predicted"/>
<keyword evidence="1" id="KW-1133">Transmembrane helix</keyword>
<dbReference type="RefSeq" id="WP_068402895.1">
    <property type="nucleotide sequence ID" value="NZ_CP014504.1"/>
</dbReference>
<reference evidence="2 3" key="1">
    <citation type="submission" date="2016-03" db="EMBL/GenBank/DDBJ databases">
        <title>Complete genome sequence of Pedobacter cryoconitis PAMC 27485.</title>
        <authorList>
            <person name="Lee J."/>
            <person name="Kim O.-S."/>
        </authorList>
    </citation>
    <scope>NUCLEOTIDE SEQUENCE [LARGE SCALE GENOMIC DNA]</scope>
    <source>
        <strain evidence="2 3">PAMC 27485</strain>
    </source>
</reference>
<name>A0A127VFK4_9SPHI</name>
<evidence type="ECO:0000313" key="2">
    <source>
        <dbReference type="EMBL" id="AMQ00143.1"/>
    </source>
</evidence>
<keyword evidence="3" id="KW-1185">Reference proteome</keyword>
<evidence type="ECO:0000256" key="1">
    <source>
        <dbReference type="SAM" id="Phobius"/>
    </source>
</evidence>
<evidence type="ECO:0000313" key="3">
    <source>
        <dbReference type="Proteomes" id="UP000071561"/>
    </source>
</evidence>
<protein>
    <submittedName>
        <fullName evidence="2">Uncharacterized protein</fullName>
    </submittedName>
</protein>
<feature type="transmembrane region" description="Helical" evidence="1">
    <location>
        <begin position="6"/>
        <end position="22"/>
    </location>
</feature>
<dbReference type="EMBL" id="CP014504">
    <property type="protein sequence ID" value="AMQ00143.1"/>
    <property type="molecule type" value="Genomic_DNA"/>
</dbReference>
<keyword evidence="1" id="KW-0472">Membrane</keyword>
<keyword evidence="1" id="KW-0812">Transmembrane</keyword>
<dbReference type="KEGG" id="pcm:AY601_3272"/>
<dbReference type="AlphaFoldDB" id="A0A127VFK4"/>
<sequence length="134" mass="14992">MRNTKINIFLGVMVVVLLGWMLKGTFFQPGAGDLKAGFKEVAQYRNENNTGPVQYVFAVTVKDTIWSEMETYGNYKPHHKGGNTKVYYFLEGTKVPTELGAGKVNFDSSFDRSCVGLYEKSAMGNTSITKRPFN</sequence>
<dbReference type="Proteomes" id="UP000071561">
    <property type="component" value="Chromosome"/>
</dbReference>
<dbReference type="OrthoDB" id="709006at2"/>
<dbReference type="PATRIC" id="fig|188932.3.peg.3407"/>
<gene>
    <name evidence="2" type="ORF">AY601_3272</name>
</gene>
<organism evidence="2 3">
    <name type="scientific">Pedobacter cryoconitis</name>
    <dbReference type="NCBI Taxonomy" id="188932"/>
    <lineage>
        <taxon>Bacteria</taxon>
        <taxon>Pseudomonadati</taxon>
        <taxon>Bacteroidota</taxon>
        <taxon>Sphingobacteriia</taxon>
        <taxon>Sphingobacteriales</taxon>
        <taxon>Sphingobacteriaceae</taxon>
        <taxon>Pedobacter</taxon>
    </lineage>
</organism>